<evidence type="ECO:0000256" key="2">
    <source>
        <dbReference type="SAM" id="SignalP"/>
    </source>
</evidence>
<name>A0A919C199_9ACTN</name>
<reference evidence="4" key="1">
    <citation type="journal article" date="2019" name="Int. J. Syst. Evol. Microbiol.">
        <title>The Global Catalogue of Microorganisms (GCM) 10K type strain sequencing project: providing services to taxonomists for standard genome sequencing and annotation.</title>
        <authorList>
            <consortium name="The Broad Institute Genomics Platform"/>
            <consortium name="The Broad Institute Genome Sequencing Center for Infectious Disease"/>
            <person name="Wu L."/>
            <person name="Ma J."/>
        </authorList>
    </citation>
    <scope>NUCLEOTIDE SEQUENCE [LARGE SCALE GENOMIC DNA]</scope>
    <source>
        <strain evidence="4">JCM 4253</strain>
    </source>
</reference>
<evidence type="ECO:0008006" key="5">
    <source>
        <dbReference type="Google" id="ProtNLM"/>
    </source>
</evidence>
<sequence length="134" mass="13749">MKRLALAVLVAAAVVAPGGAAAALDAADQPGEGRTAPRAEDYTWAEGRHAVLPPGRAGSSEAQCPPGQVPTGGGYDAFDEGGADLRVRTDAPTGDGWRAVARNTSSTRTIEFWAVVLCAPGTQTRSPRLAPVDR</sequence>
<feature type="region of interest" description="Disordered" evidence="1">
    <location>
        <begin position="50"/>
        <end position="81"/>
    </location>
</feature>
<evidence type="ECO:0000313" key="3">
    <source>
        <dbReference type="EMBL" id="GHG39677.1"/>
    </source>
</evidence>
<accession>A0A919C199</accession>
<proteinExistence type="predicted"/>
<dbReference type="Proteomes" id="UP000619355">
    <property type="component" value="Unassembled WGS sequence"/>
</dbReference>
<keyword evidence="2" id="KW-0732">Signal</keyword>
<dbReference type="EMBL" id="BNBF01000003">
    <property type="protein sequence ID" value="GHG39677.1"/>
    <property type="molecule type" value="Genomic_DNA"/>
</dbReference>
<dbReference type="AlphaFoldDB" id="A0A919C199"/>
<organism evidence="3 4">
    <name type="scientific">Streptomyces capoamus</name>
    <dbReference type="NCBI Taxonomy" id="68183"/>
    <lineage>
        <taxon>Bacteria</taxon>
        <taxon>Bacillati</taxon>
        <taxon>Actinomycetota</taxon>
        <taxon>Actinomycetes</taxon>
        <taxon>Kitasatosporales</taxon>
        <taxon>Streptomycetaceae</taxon>
        <taxon>Streptomyces</taxon>
    </lineage>
</organism>
<evidence type="ECO:0000256" key="1">
    <source>
        <dbReference type="SAM" id="MobiDB-lite"/>
    </source>
</evidence>
<comment type="caution">
    <text evidence="3">The sequence shown here is derived from an EMBL/GenBank/DDBJ whole genome shotgun (WGS) entry which is preliminary data.</text>
</comment>
<keyword evidence="4" id="KW-1185">Reference proteome</keyword>
<protein>
    <recommendedName>
        <fullName evidence="5">Secreted protein</fullName>
    </recommendedName>
</protein>
<dbReference type="RefSeq" id="WP_189979200.1">
    <property type="nucleotide sequence ID" value="NZ_BNBF01000003.1"/>
</dbReference>
<evidence type="ECO:0000313" key="4">
    <source>
        <dbReference type="Proteomes" id="UP000619355"/>
    </source>
</evidence>
<feature type="signal peptide" evidence="2">
    <location>
        <begin position="1"/>
        <end position="22"/>
    </location>
</feature>
<feature type="chain" id="PRO_5036972735" description="Secreted protein" evidence="2">
    <location>
        <begin position="23"/>
        <end position="134"/>
    </location>
</feature>
<gene>
    <name evidence="3" type="ORF">GCM10018980_13330</name>
</gene>